<dbReference type="Gene3D" id="2.60.120.330">
    <property type="entry name" value="B-lactam Antibiotic, Isopenicillin N Synthase, Chain"/>
    <property type="match status" value="1"/>
</dbReference>
<accession>A0AAV4BJI2</accession>
<evidence type="ECO:0000259" key="2">
    <source>
        <dbReference type="Pfam" id="PF05118"/>
    </source>
</evidence>
<evidence type="ECO:0000313" key="4">
    <source>
        <dbReference type="Proteomes" id="UP000735302"/>
    </source>
</evidence>
<evidence type="ECO:0000313" key="3">
    <source>
        <dbReference type="EMBL" id="GFO19082.1"/>
    </source>
</evidence>
<dbReference type="GO" id="GO:0005783">
    <property type="term" value="C:endoplasmic reticulum"/>
    <property type="evidence" value="ECO:0007669"/>
    <property type="project" value="TreeGrafter"/>
</dbReference>
<feature type="domain" description="Aspartyl/asparaginy/proline hydroxylase" evidence="2">
    <location>
        <begin position="110"/>
        <end position="262"/>
    </location>
</feature>
<dbReference type="AlphaFoldDB" id="A0AAV4BJI2"/>
<dbReference type="InterPro" id="IPR027443">
    <property type="entry name" value="IPNS-like_sf"/>
</dbReference>
<dbReference type="PANTHER" id="PTHR12366:SF29">
    <property type="entry name" value="ASPARTYL BETA-HYDROXYLASE, ISOFORM L"/>
    <property type="match status" value="1"/>
</dbReference>
<reference evidence="3 4" key="1">
    <citation type="journal article" date="2021" name="Elife">
        <title>Chloroplast acquisition without the gene transfer in kleptoplastic sea slugs, Plakobranchus ocellatus.</title>
        <authorList>
            <person name="Maeda T."/>
            <person name="Takahashi S."/>
            <person name="Yoshida T."/>
            <person name="Shimamura S."/>
            <person name="Takaki Y."/>
            <person name="Nagai Y."/>
            <person name="Toyoda A."/>
            <person name="Suzuki Y."/>
            <person name="Arimoto A."/>
            <person name="Ishii H."/>
            <person name="Satoh N."/>
            <person name="Nishiyama T."/>
            <person name="Hasebe M."/>
            <person name="Maruyama T."/>
            <person name="Minagawa J."/>
            <person name="Obokata J."/>
            <person name="Shigenobu S."/>
        </authorList>
    </citation>
    <scope>NUCLEOTIDE SEQUENCE [LARGE SCALE GENOMIC DNA]</scope>
</reference>
<comment type="similarity">
    <text evidence="1">Belongs to the aspartyl/asparaginyl beta-hydroxylase family.</text>
</comment>
<name>A0AAV4BJI2_9GAST</name>
<dbReference type="SUPFAM" id="SSF51197">
    <property type="entry name" value="Clavaminate synthase-like"/>
    <property type="match status" value="1"/>
</dbReference>
<gene>
    <name evidence="3" type="ORF">PoB_004558700</name>
</gene>
<organism evidence="3 4">
    <name type="scientific">Plakobranchus ocellatus</name>
    <dbReference type="NCBI Taxonomy" id="259542"/>
    <lineage>
        <taxon>Eukaryota</taxon>
        <taxon>Metazoa</taxon>
        <taxon>Spiralia</taxon>
        <taxon>Lophotrochozoa</taxon>
        <taxon>Mollusca</taxon>
        <taxon>Gastropoda</taxon>
        <taxon>Heterobranchia</taxon>
        <taxon>Euthyneura</taxon>
        <taxon>Panpulmonata</taxon>
        <taxon>Sacoglossa</taxon>
        <taxon>Placobranchoidea</taxon>
        <taxon>Plakobranchidae</taxon>
        <taxon>Plakobranchus</taxon>
    </lineage>
</organism>
<sequence length="275" mass="31619">MFRCDVLKSVRVGFLKGRSGSSFDRAVDYQVRGLGFESQSRPSQLSQLFIAPLYPPSTKWARTVYKAGEDKGLFISAWQRSLYNVDGLTSRPWWTVEQTGYINFFKVLRDNWKEIRAEGLAQLNSTTGAFLPEDENLRDTGDWKQFTLFQQGRKNKANCEKAPKTCALIQQYPSVETCRRGQVKFSVMSPGIHVWPHTGPTNCRIRAHLGLVVPEGPHIRVMHETRTWKEGELLIFDDSFEHEVWHNGTELRLVLIVDVWHPELSKAQRRSLSPI</sequence>
<dbReference type="Proteomes" id="UP000735302">
    <property type="component" value="Unassembled WGS sequence"/>
</dbReference>
<proteinExistence type="inferred from homology"/>
<evidence type="ECO:0000256" key="1">
    <source>
        <dbReference type="ARBA" id="ARBA00007730"/>
    </source>
</evidence>
<dbReference type="InterPro" id="IPR007803">
    <property type="entry name" value="Asp/Arg/Pro-Hydrxlase"/>
</dbReference>
<dbReference type="Pfam" id="PF05118">
    <property type="entry name" value="Asp_Arg_Hydrox"/>
    <property type="match status" value="1"/>
</dbReference>
<keyword evidence="4" id="KW-1185">Reference proteome</keyword>
<dbReference type="InterPro" id="IPR039038">
    <property type="entry name" value="ASPH"/>
</dbReference>
<dbReference type="EMBL" id="BLXT01005012">
    <property type="protein sequence ID" value="GFO19082.1"/>
    <property type="molecule type" value="Genomic_DNA"/>
</dbReference>
<comment type="caution">
    <text evidence="3">The sequence shown here is derived from an EMBL/GenBank/DDBJ whole genome shotgun (WGS) entry which is preliminary data.</text>
</comment>
<dbReference type="GO" id="GO:0062101">
    <property type="term" value="F:peptidyl-aspartic acid 3-dioxygenase activity"/>
    <property type="evidence" value="ECO:0007669"/>
    <property type="project" value="InterPro"/>
</dbReference>
<dbReference type="PANTHER" id="PTHR12366">
    <property type="entry name" value="ASPARTYL/ASPARAGINYL BETA-HYDROXYLASE"/>
    <property type="match status" value="1"/>
</dbReference>
<protein>
    <submittedName>
        <fullName evidence="3">Aspartyl/asparaginyl beta-hydroxylase-like</fullName>
    </submittedName>
</protein>